<dbReference type="Gene3D" id="3.40.50.300">
    <property type="entry name" value="P-loop containing nucleotide triphosphate hydrolases"/>
    <property type="match status" value="1"/>
</dbReference>
<dbReference type="EMBL" id="BK015301">
    <property type="protein sequence ID" value="DAE00226.1"/>
    <property type="molecule type" value="Genomic_DNA"/>
</dbReference>
<dbReference type="InterPro" id="IPR036844">
    <property type="entry name" value="Hint_dom_sf"/>
</dbReference>
<name>A0A8S5NZU0_9CAUD</name>
<sequence>MLNIEVYPLNCIIYPDKDSDLDIIRPWAKNYIRWNEYWNKWQKRKVVTPAANYVFFRKDRKQVNILRTMFDDLIGYLAMSNYIEGVHYRVIQKKLDIDIDYEHRLTTKDGWTPRGEQIDLIDFASKKDYGAILMGLLMGSGKANSISTSIRVPGGWRKMGSLRVGDKIYAYNGEITTVMSVHSQGLQPIYRVHVDGFRYVDVTLEHLFKIIRIDNTDVDITATTTEIIKLLSEGKKLYIPHNGKIEEGKKLTVDDSIIDVMYFIKQFFIDEESNLNLAKLDSLVASSYQDRKAFVDILIKVLLEEGKDTFRENRVLDYIKELVFSIGYGIESVEEGEFVRIKIKEKVERVLIKKIERVEDSYAQCISIDHPSQLYLTKDYVVNHNTSSSLFLAEKFQQRLVCILRPNLGGSDPSTGWFKELAKATTLNENEICVVRGRKDLQSLINMGMAKELPYRAILISNKTFQYYLKYYEEYTDEEFEGLGWNCSPKDLPNVLGVDTIFLDEVHLDSHLQCKMISYLGCKRILGASATIKPSSKFIDRMSKLSFPIENRYMQKHVTAYIQPTAFHYKFEKPQFIRCEGGRGYSHVKFEQSVMRHVGVKKAYFKMVNSVIRDRFISRFHLFPQSKCLVVVSTINMAKEMTTYLREQYPDLKVNSYVADDPQENVFGSNITVSTIGSSGVGLDIPDLNTVILTVAVSSKQTNLQVAGRLRFLGEGIRHEFIYFVCDDIASHVKYDVIKRNEVFPGSTCLNGVHWYSNIELGNRYANDKNR</sequence>
<evidence type="ECO:0000313" key="1">
    <source>
        <dbReference type="EMBL" id="DAE00226.1"/>
    </source>
</evidence>
<proteinExistence type="predicted"/>
<accession>A0A8S5NZU0</accession>
<organism evidence="1">
    <name type="scientific">Myoviridae sp. ctLnO19</name>
    <dbReference type="NCBI Taxonomy" id="2825085"/>
    <lineage>
        <taxon>Viruses</taxon>
        <taxon>Duplodnaviria</taxon>
        <taxon>Heunggongvirae</taxon>
        <taxon>Uroviricota</taxon>
        <taxon>Caudoviricetes</taxon>
    </lineage>
</organism>
<dbReference type="SUPFAM" id="SSF52540">
    <property type="entry name" value="P-loop containing nucleoside triphosphate hydrolases"/>
    <property type="match status" value="1"/>
</dbReference>
<dbReference type="CDD" id="cd18785">
    <property type="entry name" value="SF2_C"/>
    <property type="match status" value="1"/>
</dbReference>
<dbReference type="InterPro" id="IPR027417">
    <property type="entry name" value="P-loop_NTPase"/>
</dbReference>
<protein>
    <submittedName>
        <fullName evidence="1">Cas system-associated protein</fullName>
    </submittedName>
</protein>
<reference evidence="1" key="1">
    <citation type="journal article" date="2021" name="Proc. Natl. Acad. Sci. U.S.A.">
        <title>A Catalog of Tens of Thousands of Viruses from Human Metagenomes Reveals Hidden Associations with Chronic Diseases.</title>
        <authorList>
            <person name="Tisza M.J."/>
            <person name="Buck C.B."/>
        </authorList>
    </citation>
    <scope>NUCLEOTIDE SEQUENCE</scope>
    <source>
        <strain evidence="1">CtLnO19</strain>
    </source>
</reference>
<dbReference type="SUPFAM" id="SSF51294">
    <property type="entry name" value="Hedgehog/intein (Hint) domain"/>
    <property type="match status" value="1"/>
</dbReference>